<keyword evidence="2" id="KW-0472">Membrane</keyword>
<dbReference type="HOGENOM" id="CLU_136266_0_0_6"/>
<keyword evidence="2" id="KW-0812">Transmembrane</keyword>
<proteinExistence type="predicted"/>
<dbReference type="PROSITE" id="PS00409">
    <property type="entry name" value="PROKAR_NTER_METHYL"/>
    <property type="match status" value="1"/>
</dbReference>
<dbReference type="AlphaFoldDB" id="A0A090BW81"/>
<dbReference type="KEGG" id="tig:THII_3849"/>
<dbReference type="Pfam" id="PF07963">
    <property type="entry name" value="N_methyl"/>
    <property type="match status" value="1"/>
</dbReference>
<keyword evidence="4" id="KW-1185">Reference proteome</keyword>
<feature type="compositionally biased region" description="Basic and acidic residues" evidence="1">
    <location>
        <begin position="90"/>
        <end position="106"/>
    </location>
</feature>
<dbReference type="EMBL" id="AP014633">
    <property type="protein sequence ID" value="BAP58146.1"/>
    <property type="molecule type" value="Genomic_DNA"/>
</dbReference>
<dbReference type="Gene3D" id="3.30.700.10">
    <property type="entry name" value="Glycoprotein, Type 4 Pilin"/>
    <property type="match status" value="1"/>
</dbReference>
<sequence>MLCTTQITFNSLKPFYPILKGFTLIELLVVLLIFSLLAGLVVPRLTKMYESWQMSLERDEVLTQLSSLNYLAFQQRIDFTLTHYPPQADTKSDNNKSADTKSDNNKSNDTLNPPLELPAGWQIRTEQPIIFRANGACRGGIVYLEYSEYTFTAQLEPPFCRAKLLN</sequence>
<dbReference type="SUPFAM" id="SSF54523">
    <property type="entry name" value="Pili subunits"/>
    <property type="match status" value="1"/>
</dbReference>
<feature type="region of interest" description="Disordered" evidence="1">
    <location>
        <begin position="85"/>
        <end position="116"/>
    </location>
</feature>
<dbReference type="STRING" id="40754.THII_3849"/>
<gene>
    <name evidence="3" type="ORF">THII_3849</name>
</gene>
<evidence type="ECO:0000313" key="3">
    <source>
        <dbReference type="EMBL" id="BAP58146.1"/>
    </source>
</evidence>
<accession>A0A090BW81</accession>
<organism evidence="3 4">
    <name type="scientific">Thioploca ingrica</name>
    <dbReference type="NCBI Taxonomy" id="40754"/>
    <lineage>
        <taxon>Bacteria</taxon>
        <taxon>Pseudomonadati</taxon>
        <taxon>Pseudomonadota</taxon>
        <taxon>Gammaproteobacteria</taxon>
        <taxon>Thiotrichales</taxon>
        <taxon>Thiotrichaceae</taxon>
        <taxon>Thioploca</taxon>
    </lineage>
</organism>
<reference evidence="3 4" key="1">
    <citation type="journal article" date="2014" name="ISME J.">
        <title>Ecophysiology of Thioploca ingrica as revealed by the complete genome sequence supplemented with proteomic evidence.</title>
        <authorList>
            <person name="Kojima H."/>
            <person name="Ogura Y."/>
            <person name="Yamamoto N."/>
            <person name="Togashi T."/>
            <person name="Mori H."/>
            <person name="Watanabe T."/>
            <person name="Nemoto F."/>
            <person name="Kurokawa K."/>
            <person name="Hayashi T."/>
            <person name="Fukui M."/>
        </authorList>
    </citation>
    <scope>NUCLEOTIDE SEQUENCE [LARGE SCALE GENOMIC DNA]</scope>
</reference>
<dbReference type="InterPro" id="IPR045584">
    <property type="entry name" value="Pilin-like"/>
</dbReference>
<protein>
    <submittedName>
        <fullName evidence="3">Type II secretion system protein</fullName>
    </submittedName>
</protein>
<dbReference type="OrthoDB" id="7032114at2"/>
<name>A0A090BW81_9GAMM</name>
<evidence type="ECO:0000256" key="1">
    <source>
        <dbReference type="SAM" id="MobiDB-lite"/>
    </source>
</evidence>
<dbReference type="Proteomes" id="UP000031623">
    <property type="component" value="Chromosome"/>
</dbReference>
<evidence type="ECO:0000313" key="4">
    <source>
        <dbReference type="Proteomes" id="UP000031623"/>
    </source>
</evidence>
<keyword evidence="2" id="KW-1133">Transmembrane helix</keyword>
<dbReference type="NCBIfam" id="TIGR02532">
    <property type="entry name" value="IV_pilin_GFxxxE"/>
    <property type="match status" value="1"/>
</dbReference>
<dbReference type="InterPro" id="IPR012902">
    <property type="entry name" value="N_methyl_site"/>
</dbReference>
<feature type="transmembrane region" description="Helical" evidence="2">
    <location>
        <begin position="21"/>
        <end position="42"/>
    </location>
</feature>
<evidence type="ECO:0000256" key="2">
    <source>
        <dbReference type="SAM" id="Phobius"/>
    </source>
</evidence>